<evidence type="ECO:0000313" key="1">
    <source>
        <dbReference type="EMBL" id="VFJ88442.1"/>
    </source>
</evidence>
<name>A0A450UJY8_9GAMM</name>
<reference evidence="2" key="1">
    <citation type="submission" date="2019-02" db="EMBL/GenBank/DDBJ databases">
        <authorList>
            <person name="Gruber-Vodicka R. H."/>
            <person name="Seah K. B. B."/>
        </authorList>
    </citation>
    <scope>NUCLEOTIDE SEQUENCE</scope>
    <source>
        <strain evidence="3">BECK_SA2B12</strain>
        <strain evidence="1">BECK_SA2B15</strain>
        <strain evidence="2">BECK_SA2B20</strain>
    </source>
</reference>
<dbReference type="Pfam" id="PF11185">
    <property type="entry name" value="DUF2971"/>
    <property type="match status" value="1"/>
</dbReference>
<dbReference type="InterPro" id="IPR021352">
    <property type="entry name" value="DUF2971"/>
</dbReference>
<sequence>MHTDWIDEFLGLMTGSTITLDAIERAHQLKDKNLPDKLYKFRAINDYAISNFETDTVWLCSADKYNDPYECATTWSTEELLRQAGKVDFDKISRQAKLEEHLSATEMDTVRASFDPMEQIIRLMVEKNERIPKKAKEKESSVLLDALSSRARETTIPGLNRFVQQGTRICSFSARVDSTVMWGHYADKHTGFAIEYDVTSWPDGEIRRRMLYPVVYRRELFDATKYLLQAIPKKDFNNLYGLIAAIHKSPDWSYENEWRFVLLWDEAFPNRNYPMPKPSAVYVGSRITPENKARLSEIAAKKRIPIYRMDLSTSEFKLVPHEMESTENRE</sequence>
<organism evidence="2">
    <name type="scientific">Candidatus Kentrum eta</name>
    <dbReference type="NCBI Taxonomy" id="2126337"/>
    <lineage>
        <taxon>Bacteria</taxon>
        <taxon>Pseudomonadati</taxon>
        <taxon>Pseudomonadota</taxon>
        <taxon>Gammaproteobacteria</taxon>
        <taxon>Candidatus Kentrum</taxon>
    </lineage>
</organism>
<dbReference type="EMBL" id="CAADFG010000008">
    <property type="protein sequence ID" value="VFJ88442.1"/>
    <property type="molecule type" value="Genomic_DNA"/>
</dbReference>
<evidence type="ECO:0000313" key="3">
    <source>
        <dbReference type="EMBL" id="VFJ94786.1"/>
    </source>
</evidence>
<protein>
    <recommendedName>
        <fullName evidence="4">DUF2971 domain-containing protein</fullName>
    </recommendedName>
</protein>
<evidence type="ECO:0000313" key="2">
    <source>
        <dbReference type="EMBL" id="VFJ92827.1"/>
    </source>
</evidence>
<accession>A0A450UJY8</accession>
<dbReference type="EMBL" id="CAADFI010000034">
    <property type="protein sequence ID" value="VFJ92827.1"/>
    <property type="molecule type" value="Genomic_DNA"/>
</dbReference>
<gene>
    <name evidence="1" type="ORF">BECKH772A_GA0070896_1000838</name>
    <name evidence="2" type="ORF">BECKH772B_GA0070898_1003413</name>
    <name evidence="3" type="ORF">BECKH772C_GA0070978_1000112</name>
</gene>
<dbReference type="AlphaFoldDB" id="A0A450UJY8"/>
<dbReference type="EMBL" id="CAADFJ010000001">
    <property type="protein sequence ID" value="VFJ94786.1"/>
    <property type="molecule type" value="Genomic_DNA"/>
</dbReference>
<evidence type="ECO:0008006" key="4">
    <source>
        <dbReference type="Google" id="ProtNLM"/>
    </source>
</evidence>
<proteinExistence type="predicted"/>